<organism evidence="2 3">
    <name type="scientific">Eumeta variegata</name>
    <name type="common">Bagworm moth</name>
    <name type="synonym">Eumeta japonica</name>
    <dbReference type="NCBI Taxonomy" id="151549"/>
    <lineage>
        <taxon>Eukaryota</taxon>
        <taxon>Metazoa</taxon>
        <taxon>Ecdysozoa</taxon>
        <taxon>Arthropoda</taxon>
        <taxon>Hexapoda</taxon>
        <taxon>Insecta</taxon>
        <taxon>Pterygota</taxon>
        <taxon>Neoptera</taxon>
        <taxon>Endopterygota</taxon>
        <taxon>Lepidoptera</taxon>
        <taxon>Glossata</taxon>
        <taxon>Ditrysia</taxon>
        <taxon>Tineoidea</taxon>
        <taxon>Psychidae</taxon>
        <taxon>Oiketicinae</taxon>
        <taxon>Eumeta</taxon>
    </lineage>
</organism>
<accession>A0A4C1X1M4</accession>
<evidence type="ECO:0000313" key="2">
    <source>
        <dbReference type="EMBL" id="GBP56269.1"/>
    </source>
</evidence>
<name>A0A4C1X1M4_EUMVA</name>
<evidence type="ECO:0000313" key="3">
    <source>
        <dbReference type="Proteomes" id="UP000299102"/>
    </source>
</evidence>
<feature type="region of interest" description="Disordered" evidence="1">
    <location>
        <begin position="1"/>
        <end position="27"/>
    </location>
</feature>
<reference evidence="2 3" key="1">
    <citation type="journal article" date="2019" name="Commun. Biol.">
        <title>The bagworm genome reveals a unique fibroin gene that provides high tensile strength.</title>
        <authorList>
            <person name="Kono N."/>
            <person name="Nakamura H."/>
            <person name="Ohtoshi R."/>
            <person name="Tomita M."/>
            <person name="Numata K."/>
            <person name="Arakawa K."/>
        </authorList>
    </citation>
    <scope>NUCLEOTIDE SEQUENCE [LARGE SCALE GENOMIC DNA]</scope>
</reference>
<feature type="compositionally biased region" description="Pro residues" evidence="1">
    <location>
        <begin position="1"/>
        <end position="19"/>
    </location>
</feature>
<dbReference type="Proteomes" id="UP000299102">
    <property type="component" value="Unassembled WGS sequence"/>
</dbReference>
<dbReference type="AlphaFoldDB" id="A0A4C1X1M4"/>
<proteinExistence type="predicted"/>
<gene>
    <name evidence="2" type="ORF">EVAR_37344_1</name>
</gene>
<sequence>MFRWPTPPPIDSIPHPPTPSQEAGNASVTPLELRVFMSGGDHLLSNERKLGDVTFNAQQLQLNDAIVNIRLRYRLEIRVYVTNVKQIAVRRRRPVHNSRRGDSCMRP</sequence>
<dbReference type="EMBL" id="BGZK01000688">
    <property type="protein sequence ID" value="GBP56269.1"/>
    <property type="molecule type" value="Genomic_DNA"/>
</dbReference>
<keyword evidence="3" id="KW-1185">Reference proteome</keyword>
<comment type="caution">
    <text evidence="2">The sequence shown here is derived from an EMBL/GenBank/DDBJ whole genome shotgun (WGS) entry which is preliminary data.</text>
</comment>
<evidence type="ECO:0000256" key="1">
    <source>
        <dbReference type="SAM" id="MobiDB-lite"/>
    </source>
</evidence>
<protein>
    <submittedName>
        <fullName evidence="2">Uncharacterized protein</fullName>
    </submittedName>
</protein>